<dbReference type="EMBL" id="JAMKFB020000010">
    <property type="protein sequence ID" value="KAL0182976.1"/>
    <property type="molecule type" value="Genomic_DNA"/>
</dbReference>
<dbReference type="PROSITE" id="PS51642">
    <property type="entry name" value="HEMOPEXIN_2"/>
    <property type="match status" value="2"/>
</dbReference>
<dbReference type="InterPro" id="IPR036375">
    <property type="entry name" value="Hemopexin-like_dom_sf"/>
</dbReference>
<keyword evidence="6" id="KW-1185">Reference proteome</keyword>
<reference evidence="5 6" key="1">
    <citation type="submission" date="2024-05" db="EMBL/GenBank/DDBJ databases">
        <title>Genome sequencing and assembly of Indian major carp, Cirrhinus mrigala (Hamilton, 1822).</title>
        <authorList>
            <person name="Mohindra V."/>
            <person name="Chowdhury L.M."/>
            <person name="Lal K."/>
            <person name="Jena J.K."/>
        </authorList>
    </citation>
    <scope>NUCLEOTIDE SEQUENCE [LARGE SCALE GENOMIC DNA]</scope>
    <source>
        <strain evidence="5">CM1030</strain>
        <tissue evidence="5">Blood</tissue>
    </source>
</reference>
<comment type="caution">
    <text evidence="5">The sequence shown here is derived from an EMBL/GenBank/DDBJ whole genome shotgun (WGS) entry which is preliminary data.</text>
</comment>
<keyword evidence="2" id="KW-0677">Repeat</keyword>
<dbReference type="InterPro" id="IPR000585">
    <property type="entry name" value="Hemopexin-like_dom"/>
</dbReference>
<evidence type="ECO:0000313" key="5">
    <source>
        <dbReference type="EMBL" id="KAL0182976.1"/>
    </source>
</evidence>
<dbReference type="Gene3D" id="2.110.10.10">
    <property type="entry name" value="Hemopexin-like domain"/>
    <property type="match status" value="1"/>
</dbReference>
<evidence type="ECO:0000256" key="2">
    <source>
        <dbReference type="ARBA" id="ARBA00022737"/>
    </source>
</evidence>
<organism evidence="5 6">
    <name type="scientific">Cirrhinus mrigala</name>
    <name type="common">Mrigala</name>
    <dbReference type="NCBI Taxonomy" id="683832"/>
    <lineage>
        <taxon>Eukaryota</taxon>
        <taxon>Metazoa</taxon>
        <taxon>Chordata</taxon>
        <taxon>Craniata</taxon>
        <taxon>Vertebrata</taxon>
        <taxon>Euteleostomi</taxon>
        <taxon>Actinopterygii</taxon>
        <taxon>Neopterygii</taxon>
        <taxon>Teleostei</taxon>
        <taxon>Ostariophysi</taxon>
        <taxon>Cypriniformes</taxon>
        <taxon>Cyprinidae</taxon>
        <taxon>Labeoninae</taxon>
        <taxon>Labeonini</taxon>
        <taxon>Cirrhinus</taxon>
    </lineage>
</organism>
<dbReference type="InterPro" id="IPR018487">
    <property type="entry name" value="Hemopexin-like_repeat"/>
</dbReference>
<keyword evidence="3" id="KW-1015">Disulfide bond</keyword>
<dbReference type="SUPFAM" id="SSF50923">
    <property type="entry name" value="Hemopexin-like domain"/>
    <property type="match status" value="1"/>
</dbReference>
<feature type="repeat" description="Hemopexin" evidence="4">
    <location>
        <begin position="24"/>
        <end position="91"/>
    </location>
</feature>
<dbReference type="AlphaFoldDB" id="A0ABD0QAT4"/>
<dbReference type="Proteomes" id="UP001529510">
    <property type="component" value="Unassembled WGS sequence"/>
</dbReference>
<proteinExistence type="predicted"/>
<dbReference type="CDD" id="cd00094">
    <property type="entry name" value="HX"/>
    <property type="match status" value="1"/>
</dbReference>
<sequence length="185" mass="21255">FLWFSSPRRNEAQLPIRSFWASAPENIDAAYEDPVEDMVFLFKGIFSNNLGMLKPQSTLSEKLLSWPLFINSGNDLEPGYPKPLSSFGLPESVTKIDAAVHDKTSGKTLLFFDKYYYSYNERLNKMDKGKPREVEDVFPFITGKVTAAHMADEKIYLFSGTNLYEFDSGSRKLRRRLKNNHFLSC</sequence>
<evidence type="ECO:0000313" key="6">
    <source>
        <dbReference type="Proteomes" id="UP001529510"/>
    </source>
</evidence>
<dbReference type="SMART" id="SM00120">
    <property type="entry name" value="HX"/>
    <property type="match status" value="3"/>
</dbReference>
<keyword evidence="1" id="KW-0732">Signal</keyword>
<protein>
    <submittedName>
        <fullName evidence="5">Uncharacterized protein</fullName>
    </submittedName>
</protein>
<dbReference type="InterPro" id="IPR018486">
    <property type="entry name" value="Hemopexin_CS"/>
</dbReference>
<accession>A0ABD0QAT4</accession>
<feature type="non-terminal residue" evidence="5">
    <location>
        <position position="1"/>
    </location>
</feature>
<feature type="repeat" description="Hemopexin" evidence="4">
    <location>
        <begin position="93"/>
        <end position="141"/>
    </location>
</feature>
<evidence type="ECO:0000256" key="3">
    <source>
        <dbReference type="ARBA" id="ARBA00023157"/>
    </source>
</evidence>
<gene>
    <name evidence="5" type="ORF">M9458_022351</name>
</gene>
<dbReference type="PROSITE" id="PS00024">
    <property type="entry name" value="HEMOPEXIN"/>
    <property type="match status" value="1"/>
</dbReference>
<dbReference type="Pfam" id="PF00045">
    <property type="entry name" value="Hemopexin"/>
    <property type="match status" value="1"/>
</dbReference>
<name>A0ABD0QAT4_CIRMR</name>
<evidence type="ECO:0000256" key="1">
    <source>
        <dbReference type="ARBA" id="ARBA00022729"/>
    </source>
</evidence>
<evidence type="ECO:0000256" key="4">
    <source>
        <dbReference type="PROSITE-ProRule" id="PRU01011"/>
    </source>
</evidence>